<protein>
    <recommendedName>
        <fullName evidence="1">DUF8128 domain-containing protein</fullName>
    </recommendedName>
</protein>
<dbReference type="Gene3D" id="3.40.50.300">
    <property type="entry name" value="P-loop containing nucleotide triphosphate hydrolases"/>
    <property type="match status" value="1"/>
</dbReference>
<dbReference type="InterPro" id="IPR027417">
    <property type="entry name" value="P-loop_NTPase"/>
</dbReference>
<dbReference type="SUPFAM" id="SSF52540">
    <property type="entry name" value="P-loop containing nucleoside triphosphate hydrolases"/>
    <property type="match status" value="1"/>
</dbReference>
<dbReference type="CDD" id="cd01127">
    <property type="entry name" value="TrwB_TraG_TraD_VirD4"/>
    <property type="match status" value="1"/>
</dbReference>
<gene>
    <name evidence="2" type="ORF">UU16_C0051G0012</name>
</gene>
<feature type="domain" description="DUF8128" evidence="1">
    <location>
        <begin position="14"/>
        <end position="287"/>
    </location>
</feature>
<organism evidence="2 3">
    <name type="scientific">Candidatus Woesebacteria bacterium GW2011_GWA2_40_7</name>
    <dbReference type="NCBI Taxonomy" id="1618562"/>
    <lineage>
        <taxon>Bacteria</taxon>
        <taxon>Candidatus Woeseibacteriota</taxon>
    </lineage>
</organism>
<dbReference type="InterPro" id="IPR058441">
    <property type="entry name" value="DUF8128"/>
</dbReference>
<dbReference type="AlphaFoldDB" id="A0A0G0T4E4"/>
<evidence type="ECO:0000259" key="1">
    <source>
        <dbReference type="Pfam" id="PF26449"/>
    </source>
</evidence>
<dbReference type="Pfam" id="PF26449">
    <property type="entry name" value="DUF8128"/>
    <property type="match status" value="1"/>
</dbReference>
<comment type="caution">
    <text evidence="2">The sequence shown here is derived from an EMBL/GenBank/DDBJ whole genome shotgun (WGS) entry which is preliminary data.</text>
</comment>
<dbReference type="EMBL" id="LBZO01000051">
    <property type="protein sequence ID" value="KKR71879.1"/>
    <property type="molecule type" value="Genomic_DNA"/>
</dbReference>
<accession>A0A0G0T4E4</accession>
<evidence type="ECO:0000313" key="2">
    <source>
        <dbReference type="EMBL" id="KKR71879.1"/>
    </source>
</evidence>
<sequence length="401" mass="44511">MPTLTTLFLKLPRNIEVTPEAAKTFLAALTQINSVSSIQKLFGTKPHALALEIASVNQQIRFLITCDADIAQFIETQIQSNYPLVVIEKVVDPLRIEDPERNRTGQTLLVKELKLAKGSYYPIGTYDKFADVDPLASVLSVLSKSEPTETSMVQIALESTGGGWQVSGASYADHGTKNENDVWSPRSDKMIITEKISYPGFKSSIRLISNQSKTITELASAFGVYSRSDGNHFSPIRYSLFALNSKNKVIQNTLSRTVSGNNILNILELATLWHLPSDKIKTQGIAWGTKVLSEPPENLPNAVTATEEEKQHINFFGRTIFKNRETIFGIKDIDRRRHIWAIGKTGTGKSTLIANMAIDDIKKGRGMAIIDPHGDLCDIILNYIPKNRINDVIRLFLGPKT</sequence>
<proteinExistence type="predicted"/>
<name>A0A0G0T4E4_9BACT</name>
<evidence type="ECO:0000313" key="3">
    <source>
        <dbReference type="Proteomes" id="UP000034013"/>
    </source>
</evidence>
<reference evidence="2 3" key="1">
    <citation type="journal article" date="2015" name="Nature">
        <title>rRNA introns, odd ribosomes, and small enigmatic genomes across a large radiation of phyla.</title>
        <authorList>
            <person name="Brown C.T."/>
            <person name="Hug L.A."/>
            <person name="Thomas B.C."/>
            <person name="Sharon I."/>
            <person name="Castelle C.J."/>
            <person name="Singh A."/>
            <person name="Wilkins M.J."/>
            <person name="Williams K.H."/>
            <person name="Banfield J.F."/>
        </authorList>
    </citation>
    <scope>NUCLEOTIDE SEQUENCE [LARGE SCALE GENOMIC DNA]</scope>
</reference>
<dbReference type="Proteomes" id="UP000034013">
    <property type="component" value="Unassembled WGS sequence"/>
</dbReference>